<dbReference type="Gene3D" id="3.40.30.120">
    <property type="match status" value="1"/>
</dbReference>
<name>A0A109K265_9BRAD</name>
<evidence type="ECO:0000256" key="3">
    <source>
        <dbReference type="ARBA" id="ARBA00022827"/>
    </source>
</evidence>
<evidence type="ECO:0000256" key="1">
    <source>
        <dbReference type="ARBA" id="ARBA00001974"/>
    </source>
</evidence>
<dbReference type="InterPro" id="IPR002938">
    <property type="entry name" value="FAD-bd"/>
</dbReference>
<organism evidence="5 6">
    <name type="scientific">Bradyrhizobium macuxiense</name>
    <dbReference type="NCBI Taxonomy" id="1755647"/>
    <lineage>
        <taxon>Bacteria</taxon>
        <taxon>Pseudomonadati</taxon>
        <taxon>Pseudomonadota</taxon>
        <taxon>Alphaproteobacteria</taxon>
        <taxon>Hyphomicrobiales</taxon>
        <taxon>Nitrobacteraceae</taxon>
        <taxon>Bradyrhizobium</taxon>
    </lineage>
</organism>
<evidence type="ECO:0000256" key="2">
    <source>
        <dbReference type="ARBA" id="ARBA00022630"/>
    </source>
</evidence>
<dbReference type="Pfam" id="PF01494">
    <property type="entry name" value="FAD_binding_3"/>
    <property type="match status" value="1"/>
</dbReference>
<comment type="caution">
    <text evidence="5">The sequence shown here is derived from an EMBL/GenBank/DDBJ whole genome shotgun (WGS) entry which is preliminary data.</text>
</comment>
<dbReference type="RefSeq" id="WP_066502150.1">
    <property type="nucleotide sequence ID" value="NZ_LNCU01000032.1"/>
</dbReference>
<protein>
    <recommendedName>
        <fullName evidence="4">FAD-binding domain-containing protein</fullName>
    </recommendedName>
</protein>
<dbReference type="GO" id="GO:0071949">
    <property type="term" value="F:FAD binding"/>
    <property type="evidence" value="ECO:0007669"/>
    <property type="project" value="InterPro"/>
</dbReference>
<keyword evidence="2" id="KW-0285">Flavoprotein</keyword>
<dbReference type="AlphaFoldDB" id="A0A109K265"/>
<dbReference type="Gene3D" id="3.30.9.10">
    <property type="entry name" value="D-Amino Acid Oxidase, subunit A, domain 2"/>
    <property type="match status" value="1"/>
</dbReference>
<gene>
    <name evidence="5" type="ORF">AS156_32030</name>
</gene>
<evidence type="ECO:0000313" key="6">
    <source>
        <dbReference type="Proteomes" id="UP000057737"/>
    </source>
</evidence>
<dbReference type="Pfam" id="PF21274">
    <property type="entry name" value="Rng_hyd_C"/>
    <property type="match status" value="1"/>
</dbReference>
<sequence length="539" mass="58602">MLETPVLIVGAGPVGLTTSIALSQHGIQPLLVERHPSTSILPKARGINARTMEMYRQMGIEDDIRAAGMPARYGKMILWAESLAGKEINRLSPGRGSSASLAMSPVGNCGCSQDILEPILRRHAEALAPDSIRFNTELSDLRQDASGVSGVLTNTVDGSTIPFRARYLIAADGTRSFVREKLGIGRTGERDIYDSVNVHVRADLRPWVEDRPAALYLIEQPDFRATFLTVNGTDRWGFLVHSLSAYGFTRENLSPERCTALVRQAVGAPDLPVELLGISFWNCSAMVADKFSDGRIFLAGDAAHETTPSGGFGMNLGVQDAQNLAWKMAAVLRGEADALLLDTYDAERRPHASDVVRATLLNMQSFDRTSRQVEAKLPRKEFLNERGLIFGACYRSAAVVPDGSEPPVVSDPVTDYAPSAHPGCRAPHVWLQRKDQRVSTIDLLGRGFVLLAASHGSSWRPAVQQRGLPQIDLHIIGEDVIDIEGEWLNAYGVRDGGAVLARPDGYVAWRVASLPDDPARAFTEAFGHLFGRGMTTQAA</sequence>
<dbReference type="Proteomes" id="UP000057737">
    <property type="component" value="Unassembled WGS sequence"/>
</dbReference>
<evidence type="ECO:0000259" key="4">
    <source>
        <dbReference type="Pfam" id="PF01494"/>
    </source>
</evidence>
<comment type="cofactor">
    <cofactor evidence="1">
        <name>FAD</name>
        <dbReference type="ChEBI" id="CHEBI:57692"/>
    </cofactor>
</comment>
<dbReference type="SUPFAM" id="SSF51905">
    <property type="entry name" value="FAD/NAD(P)-binding domain"/>
    <property type="match status" value="1"/>
</dbReference>
<dbReference type="OrthoDB" id="9791689at2"/>
<feature type="domain" description="FAD-binding" evidence="4">
    <location>
        <begin position="3"/>
        <end position="358"/>
    </location>
</feature>
<dbReference type="PANTHER" id="PTHR43004:SF19">
    <property type="entry name" value="BINDING MONOOXYGENASE, PUTATIVE (JCVI)-RELATED"/>
    <property type="match status" value="1"/>
</dbReference>
<accession>A0A109K265</accession>
<dbReference type="PRINTS" id="PR00420">
    <property type="entry name" value="RNGMNOXGNASE"/>
</dbReference>
<proteinExistence type="predicted"/>
<dbReference type="GO" id="GO:0016709">
    <property type="term" value="F:oxidoreductase activity, acting on paired donors, with incorporation or reduction of molecular oxygen, NAD(P)H as one donor, and incorporation of one atom of oxygen"/>
    <property type="evidence" value="ECO:0007669"/>
    <property type="project" value="UniProtKB-ARBA"/>
</dbReference>
<dbReference type="Gene3D" id="3.50.50.60">
    <property type="entry name" value="FAD/NAD(P)-binding domain"/>
    <property type="match status" value="1"/>
</dbReference>
<dbReference type="EMBL" id="LNCU01000032">
    <property type="protein sequence ID" value="KWV59296.1"/>
    <property type="molecule type" value="Genomic_DNA"/>
</dbReference>
<keyword evidence="3" id="KW-0274">FAD</keyword>
<dbReference type="InterPro" id="IPR036188">
    <property type="entry name" value="FAD/NAD-bd_sf"/>
</dbReference>
<keyword evidence="6" id="KW-1185">Reference proteome</keyword>
<dbReference type="PANTHER" id="PTHR43004">
    <property type="entry name" value="TRK SYSTEM POTASSIUM UPTAKE PROTEIN"/>
    <property type="match status" value="1"/>
</dbReference>
<evidence type="ECO:0000313" key="5">
    <source>
        <dbReference type="EMBL" id="KWV59296.1"/>
    </source>
</evidence>
<dbReference type="InterPro" id="IPR050641">
    <property type="entry name" value="RIFMO-like"/>
</dbReference>
<reference evidence="5 6" key="1">
    <citation type="submission" date="2015-11" db="EMBL/GenBank/DDBJ databases">
        <title>Draft Genome Sequence of the Strain BR 10303 (Bradyrhizobium sp.) isolated from nodules of Centrolobium paraense.</title>
        <authorList>
            <person name="Zelli J.E."/>
            <person name="Simoes-Araujo J.L."/>
            <person name="Barauna A.C."/>
            <person name="Silva K."/>
        </authorList>
    </citation>
    <scope>NUCLEOTIDE SEQUENCE [LARGE SCALE GENOMIC DNA]</scope>
    <source>
        <strain evidence="5 6">BR 10303</strain>
    </source>
</reference>